<dbReference type="EMBL" id="VLKE01000001">
    <property type="protein sequence ID" value="TWH69343.1"/>
    <property type="molecule type" value="Genomic_DNA"/>
</dbReference>
<keyword evidence="4" id="KW-0274">FAD</keyword>
<dbReference type="OrthoDB" id="3647401at2"/>
<dbReference type="PANTHER" id="PTHR43004:SF19">
    <property type="entry name" value="BINDING MONOOXYGENASE, PUTATIVE (JCVI)-RELATED"/>
    <property type="match status" value="1"/>
</dbReference>
<organism evidence="7 8">
    <name type="scientific">Micromonospora olivasterospora</name>
    <dbReference type="NCBI Taxonomy" id="1880"/>
    <lineage>
        <taxon>Bacteria</taxon>
        <taxon>Bacillati</taxon>
        <taxon>Actinomycetota</taxon>
        <taxon>Actinomycetes</taxon>
        <taxon>Micromonosporales</taxon>
        <taxon>Micromonosporaceae</taxon>
        <taxon>Micromonospora</taxon>
    </lineage>
</organism>
<reference evidence="7 8" key="1">
    <citation type="submission" date="2019-07" db="EMBL/GenBank/DDBJ databases">
        <title>R&amp;d 2014.</title>
        <authorList>
            <person name="Klenk H.-P."/>
        </authorList>
    </citation>
    <scope>NUCLEOTIDE SEQUENCE [LARGE SCALE GENOMIC DNA]</scope>
    <source>
        <strain evidence="7 8">DSM 43868</strain>
    </source>
</reference>
<dbReference type="InterPro" id="IPR036188">
    <property type="entry name" value="FAD/NAD-bd_sf"/>
</dbReference>
<sequence length="513" mass="54305">MTQTDVLVVGAGPTGLTLACDLARRGVAVRVVDRARDHPAGSRGKGLSPRSLEVFDDLGVIGRLLATGVTHLPHRKYRGAEVVAEIDPEAGRVPTPDVPYPTGLLVPQWRVEQILRERLADFGVAVELGAELRRFSQHADGVTATVGEAQIRARYLVGCDGGRSTVRKGLGLSLRGHTPDVQLMAVGDVEVDGLGRDAWHQWFTGDGAIMLCPLPGTDAFQVQASHEVDRDGSPLEPTLERFQQTFDRVAGVPGVRLHSLTWRSSYRVNVRMVDQLRVGRVFLAGDAAHVHPIAGGLGMNTGIQDAYNLGWKLGLVLGGAATSGLLDTYEEERLPIAGWLLDITSKALDAVLAAIRETGGGVDAAASRDLTQLMLAYPWSRLSRDAARPDADDHPGGPAFGGRPTGPRAGDRAPDAPLRDAVTGSPTRLFDLYRGPHFTLLGLGERCAAALGDGESDIVKPYLVGPGGLLDDEGHAARAYGGDALVLVRPDGHIGLVADPADAGSVAGYLRSL</sequence>
<evidence type="ECO:0000256" key="3">
    <source>
        <dbReference type="ARBA" id="ARBA00022630"/>
    </source>
</evidence>
<dbReference type="InterPro" id="IPR036249">
    <property type="entry name" value="Thioredoxin-like_sf"/>
</dbReference>
<dbReference type="InterPro" id="IPR002938">
    <property type="entry name" value="FAD-bd"/>
</dbReference>
<evidence type="ECO:0000259" key="6">
    <source>
        <dbReference type="Pfam" id="PF01494"/>
    </source>
</evidence>
<dbReference type="Gene3D" id="3.40.30.120">
    <property type="match status" value="1"/>
</dbReference>
<evidence type="ECO:0000256" key="5">
    <source>
        <dbReference type="SAM" id="MobiDB-lite"/>
    </source>
</evidence>
<comment type="cofactor">
    <cofactor evidence="1">
        <name>FAD</name>
        <dbReference type="ChEBI" id="CHEBI:57692"/>
    </cofactor>
</comment>
<dbReference type="AlphaFoldDB" id="A0A562IF37"/>
<dbReference type="SUPFAM" id="SSF51905">
    <property type="entry name" value="FAD/NAD(P)-binding domain"/>
    <property type="match status" value="1"/>
</dbReference>
<dbReference type="RefSeq" id="WP_145775919.1">
    <property type="nucleotide sequence ID" value="NZ_BAAATQ010000154.1"/>
</dbReference>
<dbReference type="GO" id="GO:0016709">
    <property type="term" value="F:oxidoreductase activity, acting on paired donors, with incorporation or reduction of molecular oxygen, NAD(P)H as one donor, and incorporation of one atom of oxygen"/>
    <property type="evidence" value="ECO:0007669"/>
    <property type="project" value="UniProtKB-ARBA"/>
</dbReference>
<keyword evidence="8" id="KW-1185">Reference proteome</keyword>
<evidence type="ECO:0000256" key="4">
    <source>
        <dbReference type="ARBA" id="ARBA00022827"/>
    </source>
</evidence>
<dbReference type="PRINTS" id="PR00420">
    <property type="entry name" value="RNGMNOXGNASE"/>
</dbReference>
<name>A0A562IF37_MICOL</name>
<feature type="compositionally biased region" description="Basic and acidic residues" evidence="5">
    <location>
        <begin position="386"/>
        <end position="395"/>
    </location>
</feature>
<dbReference type="NCBIfam" id="NF004832">
    <property type="entry name" value="PRK06184.1"/>
    <property type="match status" value="1"/>
</dbReference>
<evidence type="ECO:0000313" key="8">
    <source>
        <dbReference type="Proteomes" id="UP000319825"/>
    </source>
</evidence>
<keyword evidence="3" id="KW-0285">Flavoprotein</keyword>
<dbReference type="GO" id="GO:0071949">
    <property type="term" value="F:FAD binding"/>
    <property type="evidence" value="ECO:0007669"/>
    <property type="project" value="InterPro"/>
</dbReference>
<feature type="region of interest" description="Disordered" evidence="5">
    <location>
        <begin position="386"/>
        <end position="420"/>
    </location>
</feature>
<protein>
    <submittedName>
        <fullName evidence="7">2-polyprenyl-6-methoxyphenol hydroxylase-like FAD-dependent oxidoreductase</fullName>
    </submittedName>
</protein>
<dbReference type="Pfam" id="PF01494">
    <property type="entry name" value="FAD_binding_3"/>
    <property type="match status" value="1"/>
</dbReference>
<comment type="similarity">
    <text evidence="2">Belongs to the PheA/TfdB FAD monooxygenase family.</text>
</comment>
<feature type="compositionally biased region" description="Basic and acidic residues" evidence="5">
    <location>
        <begin position="409"/>
        <end position="418"/>
    </location>
</feature>
<dbReference type="Proteomes" id="UP000319825">
    <property type="component" value="Unassembled WGS sequence"/>
</dbReference>
<dbReference type="InterPro" id="IPR050641">
    <property type="entry name" value="RIFMO-like"/>
</dbReference>
<dbReference type="Pfam" id="PF21274">
    <property type="entry name" value="Rng_hyd_C"/>
    <property type="match status" value="1"/>
</dbReference>
<dbReference type="Gene3D" id="3.30.70.2450">
    <property type="match status" value="1"/>
</dbReference>
<proteinExistence type="inferred from homology"/>
<gene>
    <name evidence="7" type="ORF">JD77_04352</name>
</gene>
<dbReference type="Gene3D" id="3.50.50.60">
    <property type="entry name" value="FAD/NAD(P)-binding domain"/>
    <property type="match status" value="1"/>
</dbReference>
<dbReference type="PANTHER" id="PTHR43004">
    <property type="entry name" value="TRK SYSTEM POTASSIUM UPTAKE PROTEIN"/>
    <property type="match status" value="1"/>
</dbReference>
<dbReference type="SUPFAM" id="SSF52833">
    <property type="entry name" value="Thioredoxin-like"/>
    <property type="match status" value="1"/>
</dbReference>
<evidence type="ECO:0000313" key="7">
    <source>
        <dbReference type="EMBL" id="TWH69343.1"/>
    </source>
</evidence>
<evidence type="ECO:0000256" key="1">
    <source>
        <dbReference type="ARBA" id="ARBA00001974"/>
    </source>
</evidence>
<evidence type="ECO:0000256" key="2">
    <source>
        <dbReference type="ARBA" id="ARBA00007801"/>
    </source>
</evidence>
<comment type="caution">
    <text evidence="7">The sequence shown here is derived from an EMBL/GenBank/DDBJ whole genome shotgun (WGS) entry which is preliminary data.</text>
</comment>
<accession>A0A562IF37</accession>
<feature type="domain" description="FAD-binding" evidence="6">
    <location>
        <begin position="3"/>
        <end position="340"/>
    </location>
</feature>